<evidence type="ECO:0000256" key="4">
    <source>
        <dbReference type="ARBA" id="ARBA00023180"/>
    </source>
</evidence>
<dbReference type="AlphaFoldDB" id="A0A815IPD1"/>
<dbReference type="EMBL" id="CAJNOM010001320">
    <property type="protein sequence ID" value="CAF1603144.1"/>
    <property type="molecule type" value="Genomic_DNA"/>
</dbReference>
<dbReference type="PANTHER" id="PTHR11640">
    <property type="entry name" value="NEPHRIN"/>
    <property type="match status" value="1"/>
</dbReference>
<dbReference type="Gene3D" id="2.60.40.10">
    <property type="entry name" value="Immunoglobulins"/>
    <property type="match status" value="2"/>
</dbReference>
<name>A0A815IPD1_9BILA</name>
<evidence type="ECO:0000256" key="1">
    <source>
        <dbReference type="ARBA" id="ARBA00004479"/>
    </source>
</evidence>
<keyword evidence="9" id="KW-1185">Reference proteome</keyword>
<evidence type="ECO:0000313" key="9">
    <source>
        <dbReference type="Proteomes" id="UP000663832"/>
    </source>
</evidence>
<keyword evidence="2" id="KW-0472">Membrane</keyword>
<evidence type="ECO:0000256" key="2">
    <source>
        <dbReference type="ARBA" id="ARBA00023136"/>
    </source>
</evidence>
<evidence type="ECO:0000256" key="3">
    <source>
        <dbReference type="ARBA" id="ARBA00023157"/>
    </source>
</evidence>
<keyword evidence="3" id="KW-1015">Disulfide bond</keyword>
<comment type="caution">
    <text evidence="7">The sequence shown here is derived from an EMBL/GenBank/DDBJ whole genome shotgun (WGS) entry which is preliminary data.</text>
</comment>
<feature type="domain" description="Immunoglobulin" evidence="6">
    <location>
        <begin position="23"/>
        <end position="195"/>
    </location>
</feature>
<proteinExistence type="predicted"/>
<dbReference type="InterPro" id="IPR003599">
    <property type="entry name" value="Ig_sub"/>
</dbReference>
<dbReference type="SUPFAM" id="SSF48726">
    <property type="entry name" value="Immunoglobulin"/>
    <property type="match status" value="2"/>
</dbReference>
<dbReference type="InterPro" id="IPR036179">
    <property type="entry name" value="Ig-like_dom_sf"/>
</dbReference>
<gene>
    <name evidence="7" type="ORF">BJG266_LOCUS35885</name>
    <name evidence="8" type="ORF">QVE165_LOCUS52917</name>
</gene>
<keyword evidence="5" id="KW-0393">Immunoglobulin domain</keyword>
<dbReference type="InterPro" id="IPR013783">
    <property type="entry name" value="Ig-like_fold"/>
</dbReference>
<dbReference type="CDD" id="cd00096">
    <property type="entry name" value="Ig"/>
    <property type="match status" value="1"/>
</dbReference>
<keyword evidence="4" id="KW-0325">Glycoprotein</keyword>
<accession>A0A815IPD1</accession>
<dbReference type="EMBL" id="CAJNOI010000970">
    <property type="protein sequence ID" value="CAF1368259.1"/>
    <property type="molecule type" value="Genomic_DNA"/>
</dbReference>
<dbReference type="GO" id="GO:0016020">
    <property type="term" value="C:membrane"/>
    <property type="evidence" value="ECO:0007669"/>
    <property type="project" value="UniProtKB-SubCell"/>
</dbReference>
<protein>
    <recommendedName>
        <fullName evidence="6">Immunoglobulin domain-containing protein</fullName>
    </recommendedName>
</protein>
<feature type="domain" description="Immunoglobulin" evidence="6">
    <location>
        <begin position="210"/>
        <end position="293"/>
    </location>
</feature>
<dbReference type="SMART" id="SM00409">
    <property type="entry name" value="IG"/>
    <property type="match status" value="2"/>
</dbReference>
<evidence type="ECO:0000259" key="6">
    <source>
        <dbReference type="SMART" id="SM00409"/>
    </source>
</evidence>
<evidence type="ECO:0000313" key="8">
    <source>
        <dbReference type="EMBL" id="CAF1603144.1"/>
    </source>
</evidence>
<dbReference type="InterPro" id="IPR051275">
    <property type="entry name" value="Cell_adhesion_signaling"/>
</dbReference>
<organism evidence="7 10">
    <name type="scientific">Adineta steineri</name>
    <dbReference type="NCBI Taxonomy" id="433720"/>
    <lineage>
        <taxon>Eukaryota</taxon>
        <taxon>Metazoa</taxon>
        <taxon>Spiralia</taxon>
        <taxon>Gnathifera</taxon>
        <taxon>Rotifera</taxon>
        <taxon>Eurotatoria</taxon>
        <taxon>Bdelloidea</taxon>
        <taxon>Adinetida</taxon>
        <taxon>Adinetidae</taxon>
        <taxon>Adineta</taxon>
    </lineage>
</organism>
<sequence>MEVVFFALFDVDETVQLITWKFKPKQFLQIGTDFERTCETNRPLTKDEYISWILYDHDGRINIINKSDLVINSFAVINEGIAICQIKDSNGKLIDEKHFFLTNDPTELIDYRFEGYDQVFIDTHINNTERYCGPDENIAYTKDDIADFHIDFVQHFEHIRQHSNYIQFQNIKHENEGYYECIVRLNNGLVGVRVYFLSVGGNPREISNRELHIYSEIIDTITLLCPIFSALPAWFTFIIPKDSSQGVSSLTGYDYLRIKNISNIHSGIYTCRVTTNDDNQGYSLTSNIYLDVYGPPYYIEPKNSEYVLIKIKRNIENILHCSINGNPIPSHQWFLGDIKILNKEKIISNTIDYKIIPMINDESELNQTVTCIAKNNRGTLRQVFTLEFIN</sequence>
<evidence type="ECO:0000256" key="5">
    <source>
        <dbReference type="ARBA" id="ARBA00023319"/>
    </source>
</evidence>
<evidence type="ECO:0000313" key="10">
    <source>
        <dbReference type="Proteomes" id="UP000663877"/>
    </source>
</evidence>
<dbReference type="Proteomes" id="UP000663832">
    <property type="component" value="Unassembled WGS sequence"/>
</dbReference>
<reference evidence="7" key="1">
    <citation type="submission" date="2021-02" db="EMBL/GenBank/DDBJ databases">
        <authorList>
            <person name="Nowell W R."/>
        </authorList>
    </citation>
    <scope>NUCLEOTIDE SEQUENCE</scope>
</reference>
<dbReference type="Proteomes" id="UP000663877">
    <property type="component" value="Unassembled WGS sequence"/>
</dbReference>
<evidence type="ECO:0000313" key="7">
    <source>
        <dbReference type="EMBL" id="CAF1368259.1"/>
    </source>
</evidence>
<dbReference type="OrthoDB" id="9987767at2759"/>
<comment type="subcellular location">
    <subcellularLocation>
        <location evidence="1">Membrane</location>
        <topology evidence="1">Single-pass type I membrane protein</topology>
    </subcellularLocation>
</comment>